<organism evidence="2 3">
    <name type="scientific">Deinococcus lacus</name>
    <dbReference type="NCBI Taxonomy" id="392561"/>
    <lineage>
        <taxon>Bacteria</taxon>
        <taxon>Thermotogati</taxon>
        <taxon>Deinococcota</taxon>
        <taxon>Deinococci</taxon>
        <taxon>Deinococcales</taxon>
        <taxon>Deinococcaceae</taxon>
        <taxon>Deinococcus</taxon>
    </lineage>
</organism>
<dbReference type="SUPFAM" id="SSF74853">
    <property type="entry name" value="Lamin A/C globular tail domain"/>
    <property type="match status" value="1"/>
</dbReference>
<evidence type="ECO:0000313" key="2">
    <source>
        <dbReference type="EMBL" id="MFC6592728.1"/>
    </source>
</evidence>
<dbReference type="InterPro" id="IPR001322">
    <property type="entry name" value="Lamin_tail_dom"/>
</dbReference>
<name>A0ABW1YFE6_9DEIO</name>
<dbReference type="SUPFAM" id="SSF55486">
    <property type="entry name" value="Metalloproteases ('zincins'), catalytic domain"/>
    <property type="match status" value="1"/>
</dbReference>
<dbReference type="InterPro" id="IPR024079">
    <property type="entry name" value="MetalloPept_cat_dom_sf"/>
</dbReference>
<dbReference type="Gene3D" id="3.40.390.10">
    <property type="entry name" value="Collagenase (Catalytic Domain)"/>
    <property type="match status" value="1"/>
</dbReference>
<dbReference type="Proteomes" id="UP001596297">
    <property type="component" value="Unassembled WGS sequence"/>
</dbReference>
<proteinExistence type="predicted"/>
<feature type="domain" description="LTD" evidence="1">
    <location>
        <begin position="1"/>
        <end position="172"/>
    </location>
</feature>
<accession>A0ABW1YFE6</accession>
<keyword evidence="3" id="KW-1185">Reference proteome</keyword>
<evidence type="ECO:0000313" key="3">
    <source>
        <dbReference type="Proteomes" id="UP001596297"/>
    </source>
</evidence>
<evidence type="ECO:0000259" key="1">
    <source>
        <dbReference type="PROSITE" id="PS51841"/>
    </source>
</evidence>
<dbReference type="RefSeq" id="WP_380083848.1">
    <property type="nucleotide sequence ID" value="NZ_JBHSWD010000002.1"/>
</dbReference>
<gene>
    <name evidence="2" type="ORF">ACFP81_12465</name>
</gene>
<sequence length="577" mass="64099">MSEIGTSFYSDSAAWIELYNGTSQPIDLSEYSLRSFSSERIDPYRDDFTPKLYPLPKLTVQPGEYVMVAGRPTEATADSVTQGAKVIYVEDGNWIPNWYASGFVELVKGSSTADFVRFGDNDVEPLTPGAWTGSNVRALLTGENQMGKSLARDLKLTDTGTASDWTHMRWATPFGPNNIAPLAGDLDLDGLPDQAEAEGQKYGSFDLYALGARAGQRDLFIEIDYMPTEDQATTPQEAALDKVVEAFARRNIKIHFDIGDLYGDKYNLGGGNPLPYSECIDLFTSAEAREQGCVDVYAIKAQNHDPRRRQIFHYNVFGSSRVPGGERGSSGVGEINGNDFAVTVGNWSLDSETIARRNMLVNIQSSTLMHELGHNLGLRHGGFEDGPNYKPNYISTMNYAYQVGGVPLEPKRADAFEHWLWYSAAAPVRERYGLYTRCDIDNGPCSSNYLIDYSDGSSTPIDENHVNEHLGVGRGPVDMDWSLDGTIQSDVKADLTQDMDYSTGQAVPAPRYTVLRDFDDWSNLNLNFTRYWGGTNPGLSAQTVATQQINQYRFQQEVSHEHPLSEAEYEFLREAGY</sequence>
<protein>
    <recommendedName>
        <fullName evidence="1">LTD domain-containing protein</fullName>
    </recommendedName>
</protein>
<reference evidence="3" key="1">
    <citation type="journal article" date="2019" name="Int. J. Syst. Evol. Microbiol.">
        <title>The Global Catalogue of Microorganisms (GCM) 10K type strain sequencing project: providing services to taxonomists for standard genome sequencing and annotation.</title>
        <authorList>
            <consortium name="The Broad Institute Genomics Platform"/>
            <consortium name="The Broad Institute Genome Sequencing Center for Infectious Disease"/>
            <person name="Wu L."/>
            <person name="Ma J."/>
        </authorList>
    </citation>
    <scope>NUCLEOTIDE SEQUENCE [LARGE SCALE GENOMIC DNA]</scope>
    <source>
        <strain evidence="3">CGMCC 1.15772</strain>
    </source>
</reference>
<dbReference type="InterPro" id="IPR036415">
    <property type="entry name" value="Lamin_tail_dom_sf"/>
</dbReference>
<dbReference type="EMBL" id="JBHSWD010000002">
    <property type="protein sequence ID" value="MFC6592728.1"/>
    <property type="molecule type" value="Genomic_DNA"/>
</dbReference>
<dbReference type="PROSITE" id="PS51841">
    <property type="entry name" value="LTD"/>
    <property type="match status" value="1"/>
</dbReference>
<comment type="caution">
    <text evidence="2">The sequence shown here is derived from an EMBL/GenBank/DDBJ whole genome shotgun (WGS) entry which is preliminary data.</text>
</comment>